<dbReference type="PROSITE" id="PS50404">
    <property type="entry name" value="GST_NTER"/>
    <property type="match status" value="1"/>
</dbReference>
<dbReference type="InterPro" id="IPR050983">
    <property type="entry name" value="GST_Omega/HSP26"/>
</dbReference>
<proteinExistence type="predicted"/>
<dbReference type="RefSeq" id="XP_031026536.1">
    <property type="nucleotide sequence ID" value="XM_031167492.1"/>
</dbReference>
<reference evidence="2 3" key="1">
    <citation type="journal article" date="2019" name="Sci. Rep.">
        <title>Comparative genomics of chytrid fungi reveal insights into the obligate biotrophic and pathogenic lifestyle of Synchytrium endobioticum.</title>
        <authorList>
            <person name="van de Vossenberg B.T.L.H."/>
            <person name="Warris S."/>
            <person name="Nguyen H.D.T."/>
            <person name="van Gent-Pelzer M.P.E."/>
            <person name="Joly D.L."/>
            <person name="van de Geest H.C."/>
            <person name="Bonants P.J.M."/>
            <person name="Smith D.S."/>
            <person name="Levesque C.A."/>
            <person name="van der Lee T.A.J."/>
        </authorList>
    </citation>
    <scope>NUCLEOTIDE SEQUENCE [LARGE SCALE GENOMIC DNA]</scope>
    <source>
        <strain evidence="2 3">JEL517</strain>
    </source>
</reference>
<evidence type="ECO:0000313" key="2">
    <source>
        <dbReference type="EMBL" id="TPX36223.1"/>
    </source>
</evidence>
<name>A0A507CFD3_9FUNG</name>
<dbReference type="PANTHER" id="PTHR43968">
    <property type="match status" value="1"/>
</dbReference>
<dbReference type="AlphaFoldDB" id="A0A507CFD3"/>
<dbReference type="CDD" id="cd03038">
    <property type="entry name" value="GST_N_etherase_LigE"/>
    <property type="match status" value="1"/>
</dbReference>
<organism evidence="2 3">
    <name type="scientific">Synchytrium microbalum</name>
    <dbReference type="NCBI Taxonomy" id="1806994"/>
    <lineage>
        <taxon>Eukaryota</taxon>
        <taxon>Fungi</taxon>
        <taxon>Fungi incertae sedis</taxon>
        <taxon>Chytridiomycota</taxon>
        <taxon>Chytridiomycota incertae sedis</taxon>
        <taxon>Chytridiomycetes</taxon>
        <taxon>Synchytriales</taxon>
        <taxon>Synchytriaceae</taxon>
        <taxon>Synchytrium</taxon>
    </lineage>
</organism>
<keyword evidence="3" id="KW-1185">Reference proteome</keyword>
<dbReference type="GeneID" id="42002789"/>
<dbReference type="Gene3D" id="3.40.30.10">
    <property type="entry name" value="Glutaredoxin"/>
    <property type="match status" value="1"/>
</dbReference>
<dbReference type="InterPro" id="IPR036282">
    <property type="entry name" value="Glutathione-S-Trfase_C_sf"/>
</dbReference>
<accession>A0A507CFD3</accession>
<dbReference type="SUPFAM" id="SSF52833">
    <property type="entry name" value="Thioredoxin-like"/>
    <property type="match status" value="1"/>
</dbReference>
<dbReference type="SUPFAM" id="SSF47616">
    <property type="entry name" value="GST C-terminal domain-like"/>
    <property type="match status" value="1"/>
</dbReference>
<dbReference type="Pfam" id="PF13409">
    <property type="entry name" value="GST_N_2"/>
    <property type="match status" value="1"/>
</dbReference>
<dbReference type="OrthoDB" id="4951845at2759"/>
<feature type="domain" description="GST N-terminal" evidence="1">
    <location>
        <begin position="9"/>
        <end position="88"/>
    </location>
</feature>
<comment type="caution">
    <text evidence="2">The sequence shown here is derived from an EMBL/GenBank/DDBJ whole genome shotgun (WGS) entry which is preliminary data.</text>
</comment>
<dbReference type="Pfam" id="PF22041">
    <property type="entry name" value="GST_C_7"/>
    <property type="match status" value="1"/>
</dbReference>
<evidence type="ECO:0000313" key="3">
    <source>
        <dbReference type="Proteomes" id="UP000319731"/>
    </source>
</evidence>
<dbReference type="PANTHER" id="PTHR43968:SF6">
    <property type="entry name" value="GLUTATHIONE S-TRANSFERASE OMEGA"/>
    <property type="match status" value="1"/>
</dbReference>
<sequence length="241" mass="27791">MKPIILYDLAAKDTSIRFSPYVWRTKLALEHKGLPYKTIAWGFTDKQMIAFSKQGLVPVIVDPNNGDKVVSDSWKIAEYLESQYPDKPSLFGSNSGKNGVYFVQKWWEVTGINQIVTFIVLDVWKCINAKDAEFFRTGREKLFKKTLEDIEKGRGDRVKAWRATLRPIKDLLREQPFIGGKTPNYSDYIVFAGFQWARCVSDFQLLEKDPKDPIYNWRERMLDLYGGLARKSPMVAPAAHL</sequence>
<dbReference type="STRING" id="1806994.A0A507CFD3"/>
<dbReference type="InterPro" id="IPR004045">
    <property type="entry name" value="Glutathione_S-Trfase_N"/>
</dbReference>
<protein>
    <recommendedName>
        <fullName evidence="1">GST N-terminal domain-containing protein</fullName>
    </recommendedName>
</protein>
<dbReference type="EMBL" id="QEAO01000005">
    <property type="protein sequence ID" value="TPX36223.1"/>
    <property type="molecule type" value="Genomic_DNA"/>
</dbReference>
<dbReference type="Gene3D" id="1.20.1050.10">
    <property type="match status" value="1"/>
</dbReference>
<dbReference type="GO" id="GO:0004364">
    <property type="term" value="F:glutathione transferase activity"/>
    <property type="evidence" value="ECO:0007669"/>
    <property type="project" value="TreeGrafter"/>
</dbReference>
<dbReference type="GO" id="GO:0045174">
    <property type="term" value="F:glutathione dehydrogenase (ascorbate) activity"/>
    <property type="evidence" value="ECO:0007669"/>
    <property type="project" value="TreeGrafter"/>
</dbReference>
<dbReference type="GO" id="GO:0005737">
    <property type="term" value="C:cytoplasm"/>
    <property type="evidence" value="ECO:0007669"/>
    <property type="project" value="TreeGrafter"/>
</dbReference>
<dbReference type="Proteomes" id="UP000319731">
    <property type="component" value="Unassembled WGS sequence"/>
</dbReference>
<dbReference type="GO" id="GO:0006749">
    <property type="term" value="P:glutathione metabolic process"/>
    <property type="evidence" value="ECO:0007669"/>
    <property type="project" value="TreeGrafter"/>
</dbReference>
<gene>
    <name evidence="2" type="ORF">SmJEL517_g01564</name>
</gene>
<dbReference type="InterPro" id="IPR054416">
    <property type="entry name" value="GST_UstS-like_C"/>
</dbReference>
<dbReference type="InterPro" id="IPR036249">
    <property type="entry name" value="Thioredoxin-like_sf"/>
</dbReference>
<evidence type="ECO:0000259" key="1">
    <source>
        <dbReference type="PROSITE" id="PS50404"/>
    </source>
</evidence>